<organism evidence="1 2">
    <name type="scientific">Pseudomonas wadenswilerensis</name>
    <dbReference type="NCBI Taxonomy" id="1785161"/>
    <lineage>
        <taxon>Bacteria</taxon>
        <taxon>Pseudomonadati</taxon>
        <taxon>Pseudomonadota</taxon>
        <taxon>Gammaproteobacteria</taxon>
        <taxon>Pseudomonadales</taxon>
        <taxon>Pseudomonadaceae</taxon>
        <taxon>Pseudomonas</taxon>
    </lineage>
</organism>
<dbReference type="Pfam" id="PF02586">
    <property type="entry name" value="SRAP"/>
    <property type="match status" value="1"/>
</dbReference>
<gene>
    <name evidence="1" type="primary">yedK</name>
    <name evidence="1" type="ORF">CCOS864_01921</name>
</gene>
<evidence type="ECO:0000313" key="2">
    <source>
        <dbReference type="Proteomes" id="UP000255177"/>
    </source>
</evidence>
<proteinExistence type="predicted"/>
<dbReference type="EMBL" id="UIDD01000006">
    <property type="protein sequence ID" value="SUQ62477.1"/>
    <property type="molecule type" value="Genomic_DNA"/>
</dbReference>
<dbReference type="InterPro" id="IPR003738">
    <property type="entry name" value="SRAP"/>
</dbReference>
<sequence>MPINARVEKVAHGPFFRSIWPHRAIVPIDNWFEWVDEDGPKKQPYLIRRKDGHPSLCAGTAVDFLGDGEKFVLVGQGVEPRPLPEPTRRHRGIDRLFEQFRRVEQSAVAEQSFTTGFVAGTPGNLNQPTPAILLAVAVSLRRVSQVLGQLAGFVLRQVSELDGIMRPPQAQAFGAPKLLGESTGTGESYSNVKHIPTRAWRGCNESCARDSRSFSYQRAATPAT</sequence>
<name>A0A380SWY5_9PSED</name>
<dbReference type="GO" id="GO:0016787">
    <property type="term" value="F:hydrolase activity"/>
    <property type="evidence" value="ECO:0007669"/>
    <property type="project" value="UniProtKB-KW"/>
</dbReference>
<evidence type="ECO:0000313" key="1">
    <source>
        <dbReference type="EMBL" id="SUQ62477.1"/>
    </source>
</evidence>
<dbReference type="GO" id="GO:0106300">
    <property type="term" value="P:protein-DNA covalent cross-linking repair"/>
    <property type="evidence" value="ECO:0007669"/>
    <property type="project" value="InterPro"/>
</dbReference>
<protein>
    <submittedName>
        <fullName evidence="1">Putative SOS response-associated peptidase</fullName>
        <ecNumber evidence="1">3.4.-.-</ecNumber>
    </submittedName>
</protein>
<dbReference type="Gene3D" id="3.90.1680.10">
    <property type="entry name" value="SOS response associated peptidase-like"/>
    <property type="match status" value="1"/>
</dbReference>
<accession>A0A380SWY5</accession>
<dbReference type="AlphaFoldDB" id="A0A380SWY5"/>
<reference evidence="2" key="1">
    <citation type="submission" date="2018-07" db="EMBL/GenBank/DDBJ databases">
        <authorList>
            <person name="Blom J."/>
        </authorList>
    </citation>
    <scope>NUCLEOTIDE SEQUENCE [LARGE SCALE GENOMIC DNA]</scope>
    <source>
        <strain evidence="2">CCOS 864</strain>
    </source>
</reference>
<keyword evidence="2" id="KW-1185">Reference proteome</keyword>
<keyword evidence="1" id="KW-0378">Hydrolase</keyword>
<dbReference type="GO" id="GO:0003697">
    <property type="term" value="F:single-stranded DNA binding"/>
    <property type="evidence" value="ECO:0007669"/>
    <property type="project" value="InterPro"/>
</dbReference>
<dbReference type="SUPFAM" id="SSF143081">
    <property type="entry name" value="BB1717-like"/>
    <property type="match status" value="1"/>
</dbReference>
<dbReference type="EC" id="3.4.-.-" evidence="1"/>
<dbReference type="Proteomes" id="UP000255177">
    <property type="component" value="Unassembled WGS sequence"/>
</dbReference>
<dbReference type="InterPro" id="IPR036590">
    <property type="entry name" value="SRAP-like"/>
</dbReference>